<reference evidence="4" key="1">
    <citation type="submission" date="2021-01" db="EMBL/GenBank/DDBJ databases">
        <title>Whole genome shotgun sequence of Actinoplanes nipponensis NBRC 14063.</title>
        <authorList>
            <person name="Komaki H."/>
            <person name="Tamura T."/>
        </authorList>
    </citation>
    <scope>NUCLEOTIDE SEQUENCE</scope>
    <source>
        <strain evidence="4">NBRC 14063</strain>
    </source>
</reference>
<dbReference type="GO" id="GO:0004553">
    <property type="term" value="F:hydrolase activity, hydrolyzing O-glycosyl compounds"/>
    <property type="evidence" value="ECO:0007669"/>
    <property type="project" value="InterPro"/>
</dbReference>
<keyword evidence="2" id="KW-0472">Membrane</keyword>
<evidence type="ECO:0000256" key="1">
    <source>
        <dbReference type="SAM" id="MobiDB-lite"/>
    </source>
</evidence>
<dbReference type="SUPFAM" id="SSF49384">
    <property type="entry name" value="Carbohydrate-binding domain"/>
    <property type="match status" value="1"/>
</dbReference>
<proteinExistence type="predicted"/>
<sequence length="233" mass="24356">MRDTGRDHQRQGPARTGQTLREVLPWVPTALGVGALIMLLIVAATRFSSAPEVRAVPPARPFPAQQFPIGPEPAPSGSATSAASAPPAAATTGARPDRRIRPATTTTSPRAERPSTRPTSAAPPAGPVRGAYRVVDSFDDAFIGEVLVTNAGARDSDWRVELRFPAAVGDLITSWVESAPQATLRRAGDSYVWTSGVPVPARGQVALRFHFSRSGSGNRPDACTVNGSACAGT</sequence>
<feature type="region of interest" description="Disordered" evidence="1">
    <location>
        <begin position="59"/>
        <end position="128"/>
    </location>
</feature>
<name>A0A919MUV7_9ACTN</name>
<dbReference type="InterPro" id="IPR008965">
    <property type="entry name" value="CBM2/CBM3_carb-bd_dom_sf"/>
</dbReference>
<evidence type="ECO:0000256" key="2">
    <source>
        <dbReference type="SAM" id="Phobius"/>
    </source>
</evidence>
<dbReference type="RefSeq" id="WP_203770395.1">
    <property type="nucleotide sequence ID" value="NZ_BAAAYJ010000020.1"/>
</dbReference>
<dbReference type="Gene3D" id="2.60.40.290">
    <property type="match status" value="1"/>
</dbReference>
<dbReference type="InterPro" id="IPR001919">
    <property type="entry name" value="CBD2"/>
</dbReference>
<dbReference type="AlphaFoldDB" id="A0A919MUV7"/>
<feature type="compositionally biased region" description="Low complexity" evidence="1">
    <location>
        <begin position="59"/>
        <end position="68"/>
    </location>
</feature>
<dbReference type="GO" id="GO:0005975">
    <property type="term" value="P:carbohydrate metabolic process"/>
    <property type="evidence" value="ECO:0007669"/>
    <property type="project" value="InterPro"/>
</dbReference>
<evidence type="ECO:0000259" key="3">
    <source>
        <dbReference type="PROSITE" id="PS51173"/>
    </source>
</evidence>
<keyword evidence="2" id="KW-1133">Transmembrane helix</keyword>
<dbReference type="PROSITE" id="PS51173">
    <property type="entry name" value="CBM2"/>
    <property type="match status" value="1"/>
</dbReference>
<comment type="caution">
    <text evidence="4">The sequence shown here is derived from an EMBL/GenBank/DDBJ whole genome shotgun (WGS) entry which is preliminary data.</text>
</comment>
<keyword evidence="5" id="KW-1185">Reference proteome</keyword>
<evidence type="ECO:0000313" key="5">
    <source>
        <dbReference type="Proteomes" id="UP000647172"/>
    </source>
</evidence>
<dbReference type="Pfam" id="PF00553">
    <property type="entry name" value="CBM_2"/>
    <property type="match status" value="1"/>
</dbReference>
<dbReference type="EMBL" id="BOMQ01000051">
    <property type="protein sequence ID" value="GIE50540.1"/>
    <property type="molecule type" value="Genomic_DNA"/>
</dbReference>
<evidence type="ECO:0000313" key="4">
    <source>
        <dbReference type="EMBL" id="GIE50540.1"/>
    </source>
</evidence>
<dbReference type="Proteomes" id="UP000647172">
    <property type="component" value="Unassembled WGS sequence"/>
</dbReference>
<dbReference type="SMART" id="SM00637">
    <property type="entry name" value="CBD_II"/>
    <property type="match status" value="1"/>
</dbReference>
<feature type="compositionally biased region" description="Low complexity" evidence="1">
    <location>
        <begin position="75"/>
        <end position="94"/>
    </location>
</feature>
<dbReference type="InterPro" id="IPR012291">
    <property type="entry name" value="CBM2_carb-bd_dom_sf"/>
</dbReference>
<organism evidence="4 5">
    <name type="scientific">Actinoplanes nipponensis</name>
    <dbReference type="NCBI Taxonomy" id="135950"/>
    <lineage>
        <taxon>Bacteria</taxon>
        <taxon>Bacillati</taxon>
        <taxon>Actinomycetota</taxon>
        <taxon>Actinomycetes</taxon>
        <taxon>Micromonosporales</taxon>
        <taxon>Micromonosporaceae</taxon>
        <taxon>Actinoplanes</taxon>
    </lineage>
</organism>
<feature type="domain" description="CBM2" evidence="3">
    <location>
        <begin position="121"/>
        <end position="233"/>
    </location>
</feature>
<feature type="transmembrane region" description="Helical" evidence="2">
    <location>
        <begin position="23"/>
        <end position="44"/>
    </location>
</feature>
<protein>
    <recommendedName>
        <fullName evidence="3">CBM2 domain-containing protein</fullName>
    </recommendedName>
</protein>
<accession>A0A919MUV7</accession>
<dbReference type="GO" id="GO:0030247">
    <property type="term" value="F:polysaccharide binding"/>
    <property type="evidence" value="ECO:0007669"/>
    <property type="project" value="UniProtKB-UniRule"/>
</dbReference>
<keyword evidence="2" id="KW-0812">Transmembrane</keyword>
<gene>
    <name evidence="4" type="ORF">Ani05nite_40740</name>
</gene>